<dbReference type="PANTHER" id="PTHR35010:SF2">
    <property type="entry name" value="BLL4672 PROTEIN"/>
    <property type="match status" value="1"/>
</dbReference>
<dbReference type="EMBL" id="CP020715">
    <property type="protein sequence ID" value="ARJ06931.1"/>
    <property type="molecule type" value="Genomic_DNA"/>
</dbReference>
<organism evidence="1 2">
    <name type="scientific">Cnuibacter physcomitrellae</name>
    <dbReference type="NCBI Taxonomy" id="1619308"/>
    <lineage>
        <taxon>Bacteria</taxon>
        <taxon>Bacillati</taxon>
        <taxon>Actinomycetota</taxon>
        <taxon>Actinomycetes</taxon>
        <taxon>Micrococcales</taxon>
        <taxon>Microbacteriaceae</taxon>
        <taxon>Cnuibacter</taxon>
    </lineage>
</organism>
<dbReference type="Proteomes" id="UP000192775">
    <property type="component" value="Chromosome"/>
</dbReference>
<dbReference type="Gene3D" id="1.10.260.40">
    <property type="entry name" value="lambda repressor-like DNA-binding domains"/>
    <property type="match status" value="1"/>
</dbReference>
<keyword evidence="2" id="KW-1185">Reference proteome</keyword>
<dbReference type="Pfam" id="PF17765">
    <property type="entry name" value="MLTR_LBD"/>
    <property type="match status" value="1"/>
</dbReference>
<dbReference type="KEGG" id="cphy:B5808_18135"/>
<dbReference type="GO" id="GO:0003677">
    <property type="term" value="F:DNA binding"/>
    <property type="evidence" value="ECO:0007669"/>
    <property type="project" value="InterPro"/>
</dbReference>
<dbReference type="PROSITE" id="PS50943">
    <property type="entry name" value="HTH_CROC1"/>
    <property type="match status" value="1"/>
</dbReference>
<dbReference type="SMART" id="SM00530">
    <property type="entry name" value="HTH_XRE"/>
    <property type="match status" value="1"/>
</dbReference>
<dbReference type="InterPro" id="IPR010982">
    <property type="entry name" value="Lambda_DNA-bd_dom_sf"/>
</dbReference>
<accession>A0A1X9LSN2</accession>
<dbReference type="Gene3D" id="3.30.450.180">
    <property type="match status" value="1"/>
</dbReference>
<dbReference type="RefSeq" id="WP_085021069.1">
    <property type="nucleotide sequence ID" value="NZ_BMHD01000001.1"/>
</dbReference>
<dbReference type="InterPro" id="IPR001387">
    <property type="entry name" value="Cro/C1-type_HTH"/>
</dbReference>
<dbReference type="InterPro" id="IPR041413">
    <property type="entry name" value="MLTR_LBD"/>
</dbReference>
<dbReference type="STRING" id="1619308.B5808_18135"/>
<dbReference type="PANTHER" id="PTHR35010">
    <property type="entry name" value="BLL4672 PROTEIN-RELATED"/>
    <property type="match status" value="1"/>
</dbReference>
<dbReference type="Pfam" id="PF13560">
    <property type="entry name" value="HTH_31"/>
    <property type="match status" value="1"/>
</dbReference>
<dbReference type="AlphaFoldDB" id="A0A1X9LSN2"/>
<dbReference type="SUPFAM" id="SSF47413">
    <property type="entry name" value="lambda repressor-like DNA-binding domains"/>
    <property type="match status" value="1"/>
</dbReference>
<name>A0A1X9LSN2_9MICO</name>
<evidence type="ECO:0000313" key="2">
    <source>
        <dbReference type="Proteomes" id="UP000192775"/>
    </source>
</evidence>
<protein>
    <submittedName>
        <fullName evidence="1">Transcriptional regulator</fullName>
    </submittedName>
</protein>
<evidence type="ECO:0000313" key="1">
    <source>
        <dbReference type="EMBL" id="ARJ06931.1"/>
    </source>
</evidence>
<gene>
    <name evidence="1" type="ORF">B5808_18135</name>
</gene>
<proteinExistence type="predicted"/>
<dbReference type="CDD" id="cd00093">
    <property type="entry name" value="HTH_XRE"/>
    <property type="match status" value="1"/>
</dbReference>
<sequence length="307" mass="33449">MSDSNSSLGQYLRARRDVLRPEDVGLVADAGRRVTGLRRQEVATMAGISPDYYLRLEQGRDHQPSPQVLLALGRALQLDGDATAYLFRLAGQALPLSRGRGGTLRPGDRPDPVDAETMDNVTTFLNQWTNAPAYVLDRNQDVLAVNPLGRSFIPFGLPPGANMLEAMVEGALAATERQEYWDRVVRDTTAALRYYGDPADPRLERLVETLSQRSEVVRDTWASHEAKPKRGGVAPALIEPFGYINFRWQTLEVPGGGQYLTTFFGDPGSTAAAAIEYLAAKLKVSDELAKAGPDLPPPLGSITETDG</sequence>
<reference evidence="1 2" key="1">
    <citation type="submission" date="2017-04" db="EMBL/GenBank/DDBJ databases">
        <authorList>
            <person name="Afonso C.L."/>
            <person name="Miller P.J."/>
            <person name="Scott M.A."/>
            <person name="Spackman E."/>
            <person name="Goraichik I."/>
            <person name="Dimitrov K.M."/>
            <person name="Suarez D.L."/>
            <person name="Swayne D.E."/>
        </authorList>
    </citation>
    <scope>NUCLEOTIDE SEQUENCE [LARGE SCALE GENOMIC DNA]</scope>
    <source>
        <strain evidence="2">XA(T)</strain>
    </source>
</reference>